<sequence>MTKDKWHKMSLAQQMGNIGSEVYRLINSKEKGDSKSAQSSFIRALELIDLTIEDKRWKGRLFEILRLREIICNFYLDKNVYNVSVENLNKYFIPFALISNQRILQ</sequence>
<accession>A0A1G2DWI5</accession>
<evidence type="ECO:0000313" key="1">
    <source>
        <dbReference type="EMBL" id="OGZ17974.1"/>
    </source>
</evidence>
<comment type="caution">
    <text evidence="1">The sequence shown here is derived from an EMBL/GenBank/DDBJ whole genome shotgun (WGS) entry which is preliminary data.</text>
</comment>
<organism evidence="1 2">
    <name type="scientific">Candidatus Nealsonbacteria bacterium RBG_13_37_56</name>
    <dbReference type="NCBI Taxonomy" id="1801661"/>
    <lineage>
        <taxon>Bacteria</taxon>
        <taxon>Candidatus Nealsoniibacteriota</taxon>
    </lineage>
</organism>
<proteinExistence type="predicted"/>
<protein>
    <recommendedName>
        <fullName evidence="3">Four helix bundle protein</fullName>
    </recommendedName>
</protein>
<evidence type="ECO:0000313" key="2">
    <source>
        <dbReference type="Proteomes" id="UP000178893"/>
    </source>
</evidence>
<evidence type="ECO:0008006" key="3">
    <source>
        <dbReference type="Google" id="ProtNLM"/>
    </source>
</evidence>
<reference evidence="1 2" key="1">
    <citation type="journal article" date="2016" name="Nat. Commun.">
        <title>Thousands of microbial genomes shed light on interconnected biogeochemical processes in an aquifer system.</title>
        <authorList>
            <person name="Anantharaman K."/>
            <person name="Brown C.T."/>
            <person name="Hug L.A."/>
            <person name="Sharon I."/>
            <person name="Castelle C.J."/>
            <person name="Probst A.J."/>
            <person name="Thomas B.C."/>
            <person name="Singh A."/>
            <person name="Wilkins M.J."/>
            <person name="Karaoz U."/>
            <person name="Brodie E.L."/>
            <person name="Williams K.H."/>
            <person name="Hubbard S.S."/>
            <person name="Banfield J.F."/>
        </authorList>
    </citation>
    <scope>NUCLEOTIDE SEQUENCE [LARGE SCALE GENOMIC DNA]</scope>
</reference>
<dbReference type="AlphaFoldDB" id="A0A1G2DWI5"/>
<dbReference type="EMBL" id="MHLW01000021">
    <property type="protein sequence ID" value="OGZ17974.1"/>
    <property type="molecule type" value="Genomic_DNA"/>
</dbReference>
<gene>
    <name evidence="1" type="ORF">A2V72_00570</name>
</gene>
<name>A0A1G2DWI5_9BACT</name>
<dbReference type="Proteomes" id="UP000178893">
    <property type="component" value="Unassembled WGS sequence"/>
</dbReference>